<name>A0AAE0WMA3_9PEZI</name>
<evidence type="ECO:0000256" key="4">
    <source>
        <dbReference type="ARBA" id="ARBA00023004"/>
    </source>
</evidence>
<dbReference type="Pfam" id="PF09243">
    <property type="entry name" value="Rsm22"/>
    <property type="match status" value="3"/>
</dbReference>
<dbReference type="InterPro" id="IPR052571">
    <property type="entry name" value="Mt_RNA_Methyltransferase"/>
</dbReference>
<feature type="compositionally biased region" description="Basic residues" evidence="8">
    <location>
        <begin position="833"/>
        <end position="842"/>
    </location>
</feature>
<dbReference type="GO" id="GO:0005763">
    <property type="term" value="C:mitochondrial small ribosomal subunit"/>
    <property type="evidence" value="ECO:0007669"/>
    <property type="project" value="TreeGrafter"/>
</dbReference>
<feature type="compositionally biased region" description="Low complexity" evidence="8">
    <location>
        <begin position="661"/>
        <end position="674"/>
    </location>
</feature>
<feature type="region of interest" description="Disordered" evidence="8">
    <location>
        <begin position="642"/>
        <end position="674"/>
    </location>
</feature>
<reference evidence="9" key="1">
    <citation type="submission" date="2023-07" db="EMBL/GenBank/DDBJ databases">
        <title>Black Yeasts Isolated from many extreme environments.</title>
        <authorList>
            <person name="Coleine C."/>
            <person name="Stajich J.E."/>
            <person name="Selbmann L."/>
        </authorList>
    </citation>
    <scope>NUCLEOTIDE SEQUENCE</scope>
    <source>
        <strain evidence="9">CCFEE 5485</strain>
    </source>
</reference>
<keyword evidence="3" id="KW-0809">Transit peptide</keyword>
<feature type="region of interest" description="Disordered" evidence="8">
    <location>
        <begin position="1"/>
        <end position="31"/>
    </location>
</feature>
<organism evidence="9 10">
    <name type="scientific">Recurvomyces mirabilis</name>
    <dbReference type="NCBI Taxonomy" id="574656"/>
    <lineage>
        <taxon>Eukaryota</taxon>
        <taxon>Fungi</taxon>
        <taxon>Dikarya</taxon>
        <taxon>Ascomycota</taxon>
        <taxon>Pezizomycotina</taxon>
        <taxon>Dothideomycetes</taxon>
        <taxon>Dothideomycetidae</taxon>
        <taxon>Mycosphaerellales</taxon>
        <taxon>Teratosphaeriaceae</taxon>
        <taxon>Recurvomyces</taxon>
    </lineage>
</organism>
<dbReference type="EMBL" id="JAUTXT010000020">
    <property type="protein sequence ID" value="KAK3674302.1"/>
    <property type="molecule type" value="Genomic_DNA"/>
</dbReference>
<feature type="compositionally biased region" description="Low complexity" evidence="8">
    <location>
        <begin position="349"/>
        <end position="363"/>
    </location>
</feature>
<feature type="compositionally biased region" description="Acidic residues" evidence="8">
    <location>
        <begin position="170"/>
        <end position="186"/>
    </location>
</feature>
<feature type="region of interest" description="Disordered" evidence="8">
    <location>
        <begin position="760"/>
        <end position="786"/>
    </location>
</feature>
<evidence type="ECO:0000313" key="10">
    <source>
        <dbReference type="Proteomes" id="UP001274830"/>
    </source>
</evidence>
<keyword evidence="6" id="KW-0496">Mitochondrion</keyword>
<sequence length="842" mass="91146">MRDGISEEDGGMNEEGEGEEGGGEASMEDVGKSLAERVLKAREKYGSDLPAGVLAAREMRLWVGLYGSADQAKRRGGEGENGYGEEGLSGSGLDERVESLGTGVLRMAEDGALEEIEFEGEGVVGGEGKKKSAKSAKIQKREEIRLGKIDEGEGGSTMANHSRHWTEADEYRDEDAEPQEEEEDTDPTQRTHPFTLANRFGTSPSTLPLPKDTFVDPATLLLSGLPTVHLSQAATRIFGGLGLPYSTSTPNSLKTMQPKPIALDVFQDRMSSIETDVYTAVLMPAVYASVMSVLRETRKRLGSAWAEDLVRKAERGELRVLDVGGAGAGVLAVRELIRAEWDRMHDRSTSSSSSASSGGAADSPMDLAEADGRIGGAGLAPPQGHATVLVASDGLRKRASQLLENTTFIPRLPDYIHSSSTSSTEKAQRDGKFDLIIAPHSLWPLREDFVRRTHVQNLWSLLKKGGGVMVVLEKGVSRGFELVAGARELLLETRISSPEARERSLDIYDDAAPNSDYATPAPEPLTRTKEKGMIIAPCTNHSSCPMYVQKGMVKGRLDICHFEQRFVRPSFLQKVLGARDKNFEDVRFAHVAVMRGRDLREEKKQEEEGLSEESVAEAWGQGLGLKQGVEATEMAFVGHAAEVSEPDTSSSPQHTAPSSASLQPSTTTPHPLTLPLSILPPLKRRGHIILDLCTPSGTLERWTVPRSFGKQAFRDARKSSWGDGWALGAKTRVVRTVRKNKFSEKGKGKSGVCADGEAKIAKKSARAKAGSSAGAEDDEMGMGKTGDFVVDADEYGRLVVKGGGSAPGDRRGQKRTHRVKGVRDKRDKSGKGNGRRKYQVDE</sequence>
<protein>
    <submittedName>
        <fullName evidence="9">37S ribosomal protein S22</fullName>
    </submittedName>
</protein>
<dbReference type="GO" id="GO:0046872">
    <property type="term" value="F:metal ion binding"/>
    <property type="evidence" value="ECO:0007669"/>
    <property type="project" value="UniProtKB-KW"/>
</dbReference>
<feature type="compositionally biased region" description="Acidic residues" evidence="8">
    <location>
        <begin position="1"/>
        <end position="22"/>
    </location>
</feature>
<feature type="region of interest" description="Disordered" evidence="8">
    <location>
        <begin position="344"/>
        <end position="376"/>
    </location>
</feature>
<evidence type="ECO:0000256" key="6">
    <source>
        <dbReference type="ARBA" id="ARBA00023128"/>
    </source>
</evidence>
<evidence type="ECO:0000256" key="3">
    <source>
        <dbReference type="ARBA" id="ARBA00022946"/>
    </source>
</evidence>
<gene>
    <name evidence="9" type="primary">RSM22</name>
    <name evidence="9" type="ORF">LTR78_005771</name>
</gene>
<keyword evidence="9" id="KW-0689">Ribosomal protein</keyword>
<feature type="region of interest" description="Disordered" evidence="8">
    <location>
        <begin position="145"/>
        <end position="205"/>
    </location>
</feature>
<dbReference type="PANTHER" id="PTHR13184">
    <property type="entry name" value="37S RIBOSOMAL PROTEIN S22"/>
    <property type="match status" value="1"/>
</dbReference>
<feature type="compositionally biased region" description="Polar residues" evidence="8">
    <location>
        <begin position="646"/>
        <end position="660"/>
    </location>
</feature>
<dbReference type="PANTHER" id="PTHR13184:SF5">
    <property type="entry name" value="METHYLTRANSFERASE-LIKE PROTEIN 17, MITOCHONDRIAL"/>
    <property type="match status" value="1"/>
</dbReference>
<dbReference type="GO" id="GO:0006412">
    <property type="term" value="P:translation"/>
    <property type="evidence" value="ECO:0007669"/>
    <property type="project" value="InterPro"/>
</dbReference>
<dbReference type="GO" id="GO:0051536">
    <property type="term" value="F:iron-sulfur cluster binding"/>
    <property type="evidence" value="ECO:0007669"/>
    <property type="project" value="UniProtKB-KW"/>
</dbReference>
<keyword evidence="2" id="KW-0479">Metal-binding</keyword>
<evidence type="ECO:0000313" key="9">
    <source>
        <dbReference type="EMBL" id="KAK3674302.1"/>
    </source>
</evidence>
<feature type="compositionally biased region" description="Basic and acidic residues" evidence="8">
    <location>
        <begin position="821"/>
        <end position="830"/>
    </location>
</feature>
<dbReference type="GeneID" id="89964073"/>
<comment type="subcellular location">
    <subcellularLocation>
        <location evidence="1">Mitochondrion</location>
    </subcellularLocation>
</comment>
<evidence type="ECO:0000256" key="8">
    <source>
        <dbReference type="SAM" id="MobiDB-lite"/>
    </source>
</evidence>
<evidence type="ECO:0000256" key="2">
    <source>
        <dbReference type="ARBA" id="ARBA00022723"/>
    </source>
</evidence>
<evidence type="ECO:0000256" key="1">
    <source>
        <dbReference type="ARBA" id="ARBA00004173"/>
    </source>
</evidence>
<feature type="region of interest" description="Disordered" evidence="8">
    <location>
        <begin position="70"/>
        <end position="94"/>
    </location>
</feature>
<comment type="caution">
    <text evidence="9">The sequence shown here is derived from an EMBL/GenBank/DDBJ whole genome shotgun (WGS) entry which is preliminary data.</text>
</comment>
<keyword evidence="9" id="KW-0687">Ribonucleoprotein</keyword>
<dbReference type="RefSeq" id="XP_064692771.1">
    <property type="nucleotide sequence ID" value="XM_064839528.1"/>
</dbReference>
<dbReference type="AlphaFoldDB" id="A0AAE0WMA3"/>
<keyword evidence="5" id="KW-0411">Iron-sulfur</keyword>
<dbReference type="Proteomes" id="UP001274830">
    <property type="component" value="Unassembled WGS sequence"/>
</dbReference>
<feature type="region of interest" description="Disordered" evidence="8">
    <location>
        <begin position="799"/>
        <end position="842"/>
    </location>
</feature>
<proteinExistence type="predicted"/>
<evidence type="ECO:0000256" key="7">
    <source>
        <dbReference type="ARBA" id="ARBA00045681"/>
    </source>
</evidence>
<accession>A0AAE0WMA3</accession>
<dbReference type="InterPro" id="IPR015324">
    <property type="entry name" value="Ribosomal_Rsm22-like"/>
</dbReference>
<keyword evidence="10" id="KW-1185">Reference proteome</keyword>
<dbReference type="GO" id="GO:0003735">
    <property type="term" value="F:structural constituent of ribosome"/>
    <property type="evidence" value="ECO:0007669"/>
    <property type="project" value="TreeGrafter"/>
</dbReference>
<dbReference type="GO" id="GO:0008168">
    <property type="term" value="F:methyltransferase activity"/>
    <property type="evidence" value="ECO:0007669"/>
    <property type="project" value="InterPro"/>
</dbReference>
<evidence type="ECO:0000256" key="5">
    <source>
        <dbReference type="ARBA" id="ARBA00023014"/>
    </source>
</evidence>
<feature type="compositionally biased region" description="Gly residues" evidence="8">
    <location>
        <begin position="79"/>
        <end position="90"/>
    </location>
</feature>
<keyword evidence="4" id="KW-0408">Iron</keyword>
<comment type="function">
    <text evidence="7">Mitochondrial ribosome (mitoribosome) assembly factor. Binds at the interface of the head and body domains of the mitochondrial small ribosomal subunit (mt-SSU), occluding the mRNA channel and preventing compaction of the head domain towards the body. Probable inactive methyltransferase: retains the characteristic folding and ability to bind S-adenosyl-L-methionine, but it probably lost its methyltransferase activity.</text>
</comment>